<name>D1AYJ0_STRM9</name>
<dbReference type="AlphaFoldDB" id="D1AYJ0"/>
<dbReference type="KEGG" id="smf:Smon_0899"/>
<organism evidence="3 4">
    <name type="scientific">Streptobacillus moniliformis (strain ATCC 14647 / DSM 12112 / NCTC 10651 / 9901)</name>
    <dbReference type="NCBI Taxonomy" id="519441"/>
    <lineage>
        <taxon>Bacteria</taxon>
        <taxon>Fusobacteriati</taxon>
        <taxon>Fusobacteriota</taxon>
        <taxon>Fusobacteriia</taxon>
        <taxon>Fusobacteriales</taxon>
        <taxon>Leptotrichiaceae</taxon>
        <taxon>Streptobacillus</taxon>
    </lineage>
</organism>
<feature type="transmembrane region" description="Helical" evidence="1">
    <location>
        <begin position="79"/>
        <end position="99"/>
    </location>
</feature>
<dbReference type="Proteomes" id="UP000002072">
    <property type="component" value="Chromosome"/>
</dbReference>
<accession>D1AYJ0</accession>
<dbReference type="GeneID" id="29673171"/>
<feature type="chain" id="PRO_5003021160" evidence="2">
    <location>
        <begin position="23"/>
        <end position="128"/>
    </location>
</feature>
<evidence type="ECO:0000256" key="1">
    <source>
        <dbReference type="SAM" id="Phobius"/>
    </source>
</evidence>
<dbReference type="EMBL" id="CP001779">
    <property type="protein sequence ID" value="ACZ01366.1"/>
    <property type="molecule type" value="Genomic_DNA"/>
</dbReference>
<keyword evidence="1" id="KW-1133">Transmembrane helix</keyword>
<keyword evidence="2" id="KW-0732">Signal</keyword>
<keyword evidence="1" id="KW-0472">Membrane</keyword>
<evidence type="ECO:0000313" key="4">
    <source>
        <dbReference type="Proteomes" id="UP000002072"/>
    </source>
</evidence>
<dbReference type="RefSeq" id="WP_012858915.1">
    <property type="nucleotide sequence ID" value="NC_013515.1"/>
</dbReference>
<reference evidence="3 4" key="1">
    <citation type="journal article" date="2009" name="Stand. Genomic Sci.">
        <title>Complete genome sequence of Streptobacillus moniliformis type strain (9901T).</title>
        <authorList>
            <person name="Nolan M."/>
            <person name="Gronow S."/>
            <person name="Lapidus A."/>
            <person name="Ivanova N."/>
            <person name="Copeland A."/>
            <person name="Lucas S."/>
            <person name="Del Rio T.G."/>
            <person name="Chen F."/>
            <person name="Tice H."/>
            <person name="Pitluck S."/>
            <person name="Cheng J.F."/>
            <person name="Sims D."/>
            <person name="Meincke L."/>
            <person name="Bruce D."/>
            <person name="Goodwin L."/>
            <person name="Brettin T."/>
            <person name="Han C."/>
            <person name="Detter J.C."/>
            <person name="Ovchinikova G."/>
            <person name="Pati A."/>
            <person name="Mavromatis K."/>
            <person name="Mikhailova N."/>
            <person name="Chen A."/>
            <person name="Palaniappan K."/>
            <person name="Land M."/>
            <person name="Hauser L."/>
            <person name="Chang Y.J."/>
            <person name="Jeffries C.D."/>
            <person name="Rohde M."/>
            <person name="Sproer C."/>
            <person name="Goker M."/>
            <person name="Bristow J."/>
            <person name="Eisen J.A."/>
            <person name="Markowitz V."/>
            <person name="Hugenholtz P."/>
            <person name="Kyrpides N.C."/>
            <person name="Klenk H.P."/>
            <person name="Chain P."/>
        </authorList>
    </citation>
    <scope>NUCLEOTIDE SEQUENCE [LARGE SCALE GENOMIC DNA]</scope>
    <source>
        <strain evidence="4">ATCC 14647 / DSM 12112 / NCTC 10651 / 9901</strain>
    </source>
</reference>
<feature type="signal peptide" evidence="2">
    <location>
        <begin position="1"/>
        <end position="22"/>
    </location>
</feature>
<protein>
    <submittedName>
        <fullName evidence="3">Uncharacterized protein</fullName>
    </submittedName>
</protein>
<gene>
    <name evidence="3" type="ordered locus">Smon_0899</name>
</gene>
<keyword evidence="1" id="KW-0812">Transmembrane</keyword>
<feature type="transmembrane region" description="Helical" evidence="1">
    <location>
        <begin position="48"/>
        <end position="67"/>
    </location>
</feature>
<dbReference type="OrthoDB" id="9947007at2"/>
<keyword evidence="4" id="KW-1185">Reference proteome</keyword>
<dbReference type="STRING" id="519441.Smon_0899"/>
<proteinExistence type="predicted"/>
<sequence>MRRKNLSLILLGIIFFSTLSLANTSQASVAGFDNFARYLSAFLRFIKFVGYAVGAIYFIVKLIEFIFNPQWDQMGKTILTFVLIMGGIFAIDTIVRAVGGTTIDKNVEKIKVVKLEKIKFLGEANERK</sequence>
<evidence type="ECO:0000256" key="2">
    <source>
        <dbReference type="SAM" id="SignalP"/>
    </source>
</evidence>
<dbReference type="HOGENOM" id="CLU_160742_0_0_0"/>
<evidence type="ECO:0000313" key="3">
    <source>
        <dbReference type="EMBL" id="ACZ01366.1"/>
    </source>
</evidence>